<protein>
    <submittedName>
        <fullName evidence="2">Uncharacterized protein</fullName>
    </submittedName>
</protein>
<organism evidence="2 3">
    <name type="scientific">Eiseniibacteriota bacterium</name>
    <dbReference type="NCBI Taxonomy" id="2212470"/>
    <lineage>
        <taxon>Bacteria</taxon>
        <taxon>Candidatus Eiseniibacteriota</taxon>
    </lineage>
</organism>
<gene>
    <name evidence="2" type="ORF">E6K79_02565</name>
</gene>
<proteinExistence type="predicted"/>
<keyword evidence="1" id="KW-0472">Membrane</keyword>
<feature type="transmembrane region" description="Helical" evidence="1">
    <location>
        <begin position="159"/>
        <end position="178"/>
    </location>
</feature>
<feature type="transmembrane region" description="Helical" evidence="1">
    <location>
        <begin position="43"/>
        <end position="67"/>
    </location>
</feature>
<reference evidence="2 3" key="1">
    <citation type="journal article" date="2019" name="Nat. Microbiol.">
        <title>Mediterranean grassland soil C-N compound turnover is dependent on rainfall and depth, and is mediated by genomically divergent microorganisms.</title>
        <authorList>
            <person name="Diamond S."/>
            <person name="Andeer P.F."/>
            <person name="Li Z."/>
            <person name="Crits-Christoph A."/>
            <person name="Burstein D."/>
            <person name="Anantharaman K."/>
            <person name="Lane K.R."/>
            <person name="Thomas B.C."/>
            <person name="Pan C."/>
            <person name="Northen T.R."/>
            <person name="Banfield J.F."/>
        </authorList>
    </citation>
    <scope>NUCLEOTIDE SEQUENCE [LARGE SCALE GENOMIC DNA]</scope>
    <source>
        <strain evidence="2">WS_9</strain>
    </source>
</reference>
<feature type="transmembrane region" description="Helical" evidence="1">
    <location>
        <begin position="184"/>
        <end position="204"/>
    </location>
</feature>
<evidence type="ECO:0000313" key="3">
    <source>
        <dbReference type="Proteomes" id="UP000317691"/>
    </source>
</evidence>
<keyword evidence="1" id="KW-0812">Transmembrane</keyword>
<dbReference type="AlphaFoldDB" id="A0A538TRK9"/>
<feature type="transmembrane region" description="Helical" evidence="1">
    <location>
        <begin position="88"/>
        <end position="105"/>
    </location>
</feature>
<dbReference type="Proteomes" id="UP000317691">
    <property type="component" value="Unassembled WGS sequence"/>
</dbReference>
<sequence length="261" mass="28361">MCFIGHGAFGIITKPGWVPFFQALGINEATAFRLMPIIGTSDITMAIFVLLSPCRIVLAWMSVWALFTSLLRPMAGQGYWEVIERAGNYGIPLAFLVMSGWARSWREWFEPILPRPSIEPNQARMAHVAIVLRITTGLLLIGHGGYGAFMHKQMLADQYASVGLSGVPGGLGTLVSGIGWFDMFLGAAVLVAPLPALLLFIFAWKVATEMLYPVSGAPFWEFIERGGSYGAPLALFFLISRRAARDPIGGSVKVPAREGVA</sequence>
<feature type="transmembrane region" description="Helical" evidence="1">
    <location>
        <begin position="125"/>
        <end position="147"/>
    </location>
</feature>
<keyword evidence="1" id="KW-1133">Transmembrane helix</keyword>
<evidence type="ECO:0000313" key="2">
    <source>
        <dbReference type="EMBL" id="TMQ66254.1"/>
    </source>
</evidence>
<comment type="caution">
    <text evidence="2">The sequence shown here is derived from an EMBL/GenBank/DDBJ whole genome shotgun (WGS) entry which is preliminary data.</text>
</comment>
<name>A0A538TRK9_UNCEI</name>
<evidence type="ECO:0000256" key="1">
    <source>
        <dbReference type="SAM" id="Phobius"/>
    </source>
</evidence>
<dbReference type="EMBL" id="VBOZ01000009">
    <property type="protein sequence ID" value="TMQ66254.1"/>
    <property type="molecule type" value="Genomic_DNA"/>
</dbReference>
<accession>A0A538TRK9</accession>